<evidence type="ECO:0000256" key="5">
    <source>
        <dbReference type="ARBA" id="ARBA00023136"/>
    </source>
</evidence>
<organism evidence="7 8">
    <name type="scientific">Canavalia gladiata</name>
    <name type="common">Sword bean</name>
    <name type="synonym">Dolichos gladiatus</name>
    <dbReference type="NCBI Taxonomy" id="3824"/>
    <lineage>
        <taxon>Eukaryota</taxon>
        <taxon>Viridiplantae</taxon>
        <taxon>Streptophyta</taxon>
        <taxon>Embryophyta</taxon>
        <taxon>Tracheophyta</taxon>
        <taxon>Spermatophyta</taxon>
        <taxon>Magnoliopsida</taxon>
        <taxon>eudicotyledons</taxon>
        <taxon>Gunneridae</taxon>
        <taxon>Pentapetalae</taxon>
        <taxon>rosids</taxon>
        <taxon>fabids</taxon>
        <taxon>Fabales</taxon>
        <taxon>Fabaceae</taxon>
        <taxon>Papilionoideae</taxon>
        <taxon>50 kb inversion clade</taxon>
        <taxon>NPAAA clade</taxon>
        <taxon>indigoferoid/millettioid clade</taxon>
        <taxon>Phaseoleae</taxon>
        <taxon>Canavalia</taxon>
    </lineage>
</organism>
<feature type="transmembrane region" description="Helical" evidence="6">
    <location>
        <begin position="81"/>
        <end position="104"/>
    </location>
</feature>
<keyword evidence="5 6" id="KW-0472">Membrane</keyword>
<dbReference type="Pfam" id="PF01566">
    <property type="entry name" value="Nramp"/>
    <property type="match status" value="1"/>
</dbReference>
<dbReference type="GO" id="GO:0005886">
    <property type="term" value="C:plasma membrane"/>
    <property type="evidence" value="ECO:0007669"/>
    <property type="project" value="TreeGrafter"/>
</dbReference>
<evidence type="ECO:0000256" key="3">
    <source>
        <dbReference type="ARBA" id="ARBA00022692"/>
    </source>
</evidence>
<feature type="transmembrane region" description="Helical" evidence="6">
    <location>
        <begin position="42"/>
        <end position="61"/>
    </location>
</feature>
<dbReference type="InterPro" id="IPR001046">
    <property type="entry name" value="NRAMP_fam"/>
</dbReference>
<keyword evidence="8" id="KW-1185">Reference proteome</keyword>
<keyword evidence="3 6" id="KW-0812">Transmembrane</keyword>
<accession>A0AAN9QVU1</accession>
<feature type="transmembrane region" description="Helical" evidence="6">
    <location>
        <begin position="116"/>
        <end position="140"/>
    </location>
</feature>
<dbReference type="GO" id="GO:0034755">
    <property type="term" value="P:iron ion transmembrane transport"/>
    <property type="evidence" value="ECO:0007669"/>
    <property type="project" value="TreeGrafter"/>
</dbReference>
<protein>
    <submittedName>
        <fullName evidence="7">Uncharacterized protein</fullName>
    </submittedName>
</protein>
<evidence type="ECO:0000313" key="7">
    <source>
        <dbReference type="EMBL" id="KAK7345018.1"/>
    </source>
</evidence>
<sequence length="164" mass="18389">MHGFLKWDIPSWLYYATIRVIVVLPTPYCFENGRAEGRYQLLIFTQVLVALQHPIAMIPLFRVAMSRSIMGVHKISPYLGLLAFIIFIGMLGLNIIFVVEMIVSNHNRAGGLRWDVGIGVFVSYFTTASASLFLMILLVATPLRSANTQLDTQVYIEDCAESTS</sequence>
<comment type="caution">
    <text evidence="7">The sequence shown here is derived from an EMBL/GenBank/DDBJ whole genome shotgun (WGS) entry which is preliminary data.</text>
</comment>
<dbReference type="GO" id="GO:0015086">
    <property type="term" value="F:cadmium ion transmembrane transporter activity"/>
    <property type="evidence" value="ECO:0007669"/>
    <property type="project" value="TreeGrafter"/>
</dbReference>
<gene>
    <name evidence="7" type="ORF">VNO77_15370</name>
</gene>
<dbReference type="AlphaFoldDB" id="A0AAN9QVU1"/>
<keyword evidence="4 6" id="KW-1133">Transmembrane helix</keyword>
<evidence type="ECO:0000313" key="8">
    <source>
        <dbReference type="Proteomes" id="UP001367508"/>
    </source>
</evidence>
<comment type="similarity">
    <text evidence="2">Belongs to the NRAMP (TC 2.A.55) family.</text>
</comment>
<proteinExistence type="inferred from homology"/>
<name>A0AAN9QVU1_CANGL</name>
<dbReference type="PANTHER" id="PTHR11706">
    <property type="entry name" value="SOLUTE CARRIER PROTEIN FAMILY 11 MEMBER"/>
    <property type="match status" value="1"/>
</dbReference>
<dbReference type="GO" id="GO:0005384">
    <property type="term" value="F:manganese ion transmembrane transporter activity"/>
    <property type="evidence" value="ECO:0007669"/>
    <property type="project" value="TreeGrafter"/>
</dbReference>
<dbReference type="PANTHER" id="PTHR11706:SF75">
    <property type="entry name" value="ETHYLENE-INSENSITIVE PROTEIN 2"/>
    <property type="match status" value="1"/>
</dbReference>
<evidence type="ECO:0000256" key="4">
    <source>
        <dbReference type="ARBA" id="ARBA00022989"/>
    </source>
</evidence>
<dbReference type="Proteomes" id="UP001367508">
    <property type="component" value="Unassembled WGS sequence"/>
</dbReference>
<evidence type="ECO:0000256" key="2">
    <source>
        <dbReference type="ARBA" id="ARBA00009965"/>
    </source>
</evidence>
<reference evidence="7 8" key="1">
    <citation type="submission" date="2024-01" db="EMBL/GenBank/DDBJ databases">
        <title>The genomes of 5 underutilized Papilionoideae crops provide insights into root nodulation and disease resistanc.</title>
        <authorList>
            <person name="Jiang F."/>
        </authorList>
    </citation>
    <scope>NUCLEOTIDE SEQUENCE [LARGE SCALE GENOMIC DNA]</scope>
    <source>
        <strain evidence="7">LVBAO_FW01</strain>
        <tissue evidence="7">Leaves</tissue>
    </source>
</reference>
<feature type="transmembrane region" description="Helical" evidence="6">
    <location>
        <begin position="12"/>
        <end position="30"/>
    </location>
</feature>
<dbReference type="EMBL" id="JAYMYQ010000003">
    <property type="protein sequence ID" value="KAK7345018.1"/>
    <property type="molecule type" value="Genomic_DNA"/>
</dbReference>
<comment type="subcellular location">
    <subcellularLocation>
        <location evidence="1">Membrane</location>
        <topology evidence="1">Multi-pass membrane protein</topology>
    </subcellularLocation>
</comment>
<evidence type="ECO:0000256" key="1">
    <source>
        <dbReference type="ARBA" id="ARBA00004141"/>
    </source>
</evidence>
<evidence type="ECO:0000256" key="6">
    <source>
        <dbReference type="SAM" id="Phobius"/>
    </source>
</evidence>